<evidence type="ECO:0000313" key="3">
    <source>
        <dbReference type="Proteomes" id="UP000190312"/>
    </source>
</evidence>
<evidence type="ECO:0000313" key="2">
    <source>
        <dbReference type="EMBL" id="OOO10091.1"/>
    </source>
</evidence>
<accession>A0A1S9DLZ4</accession>
<reference evidence="2 3" key="1">
    <citation type="submission" date="2016-10" db="EMBL/GenBank/DDBJ databases">
        <title>Genome sequencing of Aspergillus oryzae BCC7051.</title>
        <authorList>
            <person name="Thammarongtham C."/>
            <person name="Vorapreeda T."/>
            <person name="Nookaew I."/>
            <person name="Srisuk T."/>
            <person name="Land M."/>
            <person name="Jeennor S."/>
            <person name="Laoteng K."/>
        </authorList>
    </citation>
    <scope>NUCLEOTIDE SEQUENCE [LARGE SCALE GENOMIC DNA]</scope>
    <source>
        <strain evidence="2 3">BCC7051</strain>
    </source>
</reference>
<evidence type="ECO:0000256" key="1">
    <source>
        <dbReference type="SAM" id="MobiDB-lite"/>
    </source>
</evidence>
<feature type="compositionally biased region" description="Low complexity" evidence="1">
    <location>
        <begin position="93"/>
        <end position="110"/>
    </location>
</feature>
<sequence>MSPPTRFFGFFQAKQAPQSRLSPAESKQAVDEAYASCLDLHARLGSLDDTQWIELSHRCSDLGFGIVDIPTEVGCPNDCAKHRDNSGGGGNLSIDSSSNPSTVPSSCTSSWKPQFERIARQVLDSTGLPHIQSRHGSDTPSSGHAQEHLPLPALTDNGIHDSQSQVDIVTDSFWNCQDSSQIQDNQTSYGPGNAAALSSIQGLQNDLIDFHRSSTLDGINAPPANTNYHSQLISPMIAEVDAVDPSEVVTFPVSHSQRCSTDGSLAGVSGHDRDVDQVMTDGDGAFPWSPTPASMSLAFHLSIHPPCWWLLAQETIIL</sequence>
<feature type="region of interest" description="Disordered" evidence="1">
    <location>
        <begin position="86"/>
        <end position="110"/>
    </location>
</feature>
<name>A0A1S9DLZ4_ASPOZ</name>
<feature type="region of interest" description="Disordered" evidence="1">
    <location>
        <begin position="128"/>
        <end position="159"/>
    </location>
</feature>
<dbReference type="EMBL" id="MKZY01000004">
    <property type="protein sequence ID" value="OOO10091.1"/>
    <property type="molecule type" value="Genomic_DNA"/>
</dbReference>
<dbReference type="Proteomes" id="UP000190312">
    <property type="component" value="Unassembled WGS sequence"/>
</dbReference>
<gene>
    <name evidence="2" type="ORF">OAory_01058990</name>
</gene>
<proteinExistence type="predicted"/>
<comment type="caution">
    <text evidence="2">The sequence shown here is derived from an EMBL/GenBank/DDBJ whole genome shotgun (WGS) entry which is preliminary data.</text>
</comment>
<dbReference type="AlphaFoldDB" id="A0A1S9DLZ4"/>
<organism evidence="2 3">
    <name type="scientific">Aspergillus oryzae</name>
    <name type="common">Yellow koji mold</name>
    <dbReference type="NCBI Taxonomy" id="5062"/>
    <lineage>
        <taxon>Eukaryota</taxon>
        <taxon>Fungi</taxon>
        <taxon>Dikarya</taxon>
        <taxon>Ascomycota</taxon>
        <taxon>Pezizomycotina</taxon>
        <taxon>Eurotiomycetes</taxon>
        <taxon>Eurotiomycetidae</taxon>
        <taxon>Eurotiales</taxon>
        <taxon>Aspergillaceae</taxon>
        <taxon>Aspergillus</taxon>
        <taxon>Aspergillus subgen. Circumdati</taxon>
    </lineage>
</organism>
<protein>
    <submittedName>
        <fullName evidence="2">Uncharacterized protein</fullName>
    </submittedName>
</protein>